<keyword evidence="3" id="KW-1185">Reference proteome</keyword>
<dbReference type="Proteomes" id="UP001604277">
    <property type="component" value="Unassembled WGS sequence"/>
</dbReference>
<organism evidence="2 3">
    <name type="scientific">Forsythia ovata</name>
    <dbReference type="NCBI Taxonomy" id="205694"/>
    <lineage>
        <taxon>Eukaryota</taxon>
        <taxon>Viridiplantae</taxon>
        <taxon>Streptophyta</taxon>
        <taxon>Embryophyta</taxon>
        <taxon>Tracheophyta</taxon>
        <taxon>Spermatophyta</taxon>
        <taxon>Magnoliopsida</taxon>
        <taxon>eudicotyledons</taxon>
        <taxon>Gunneridae</taxon>
        <taxon>Pentapetalae</taxon>
        <taxon>asterids</taxon>
        <taxon>lamiids</taxon>
        <taxon>Lamiales</taxon>
        <taxon>Oleaceae</taxon>
        <taxon>Forsythieae</taxon>
        <taxon>Forsythia</taxon>
    </lineage>
</organism>
<evidence type="ECO:0000313" key="3">
    <source>
        <dbReference type="Proteomes" id="UP001604277"/>
    </source>
</evidence>
<comment type="caution">
    <text evidence="2">The sequence shown here is derived from an EMBL/GenBank/DDBJ whole genome shotgun (WGS) entry which is preliminary data.</text>
</comment>
<sequence>MLGMREPEARISVPRCRDCVNGGRISVAGCGNSVWRDFSRGRRRAECGRISVARRSRSLGEGGGRERMEDLTGLGAGEGRSLATEGRGLARAHGREKEPWRVKCGIEMICLNFYFFFL</sequence>
<feature type="region of interest" description="Disordered" evidence="1">
    <location>
        <begin position="57"/>
        <end position="80"/>
    </location>
</feature>
<evidence type="ECO:0000313" key="2">
    <source>
        <dbReference type="EMBL" id="KAL2548483.1"/>
    </source>
</evidence>
<evidence type="ECO:0000256" key="1">
    <source>
        <dbReference type="SAM" id="MobiDB-lite"/>
    </source>
</evidence>
<gene>
    <name evidence="2" type="ORF">Fot_10013</name>
</gene>
<accession>A0ABD1WI72</accession>
<dbReference type="AlphaFoldDB" id="A0ABD1WI72"/>
<dbReference type="EMBL" id="JBFOLJ010000003">
    <property type="protein sequence ID" value="KAL2548483.1"/>
    <property type="molecule type" value="Genomic_DNA"/>
</dbReference>
<protein>
    <submittedName>
        <fullName evidence="2">Uncharacterized protein</fullName>
    </submittedName>
</protein>
<proteinExistence type="predicted"/>
<name>A0ABD1WI72_9LAMI</name>
<reference evidence="3" key="1">
    <citation type="submission" date="2024-07" db="EMBL/GenBank/DDBJ databases">
        <title>Two chromosome-level genome assemblies of Korean endemic species Abeliophyllum distichum and Forsythia ovata (Oleaceae).</title>
        <authorList>
            <person name="Jang H."/>
        </authorList>
    </citation>
    <scope>NUCLEOTIDE SEQUENCE [LARGE SCALE GENOMIC DNA]</scope>
</reference>